<protein>
    <recommendedName>
        <fullName evidence="1">Metallophosphoesterase TT1561-like domain-containing protein</fullName>
    </recommendedName>
</protein>
<gene>
    <name evidence="2" type="ORF">DRP53_01835</name>
</gene>
<evidence type="ECO:0000259" key="1">
    <source>
        <dbReference type="Pfam" id="PF14582"/>
    </source>
</evidence>
<evidence type="ECO:0000313" key="2">
    <source>
        <dbReference type="EMBL" id="RKX71331.1"/>
    </source>
</evidence>
<feature type="domain" description="Metallophosphoesterase TT1561-like" evidence="1">
    <location>
        <begin position="3"/>
        <end position="236"/>
    </location>
</feature>
<reference evidence="2 3" key="1">
    <citation type="submission" date="2018-06" db="EMBL/GenBank/DDBJ databases">
        <title>Extensive metabolic versatility and redundancy in microbially diverse, dynamic hydrothermal sediments.</title>
        <authorList>
            <person name="Dombrowski N."/>
            <person name="Teske A."/>
            <person name="Baker B.J."/>
        </authorList>
    </citation>
    <scope>NUCLEOTIDE SEQUENCE [LARGE SCALE GENOMIC DNA]</scope>
    <source>
        <strain evidence="2">B36_G15</strain>
    </source>
</reference>
<evidence type="ECO:0000313" key="3">
    <source>
        <dbReference type="Proteomes" id="UP000268469"/>
    </source>
</evidence>
<dbReference type="AlphaFoldDB" id="A0A660SMU0"/>
<accession>A0A660SMU0</accession>
<dbReference type="InterPro" id="IPR029461">
    <property type="entry name" value="TT1561-like"/>
</dbReference>
<organism evidence="2 3">
    <name type="scientific">candidate division WOR-3 bacterium</name>
    <dbReference type="NCBI Taxonomy" id="2052148"/>
    <lineage>
        <taxon>Bacteria</taxon>
        <taxon>Bacteria division WOR-3</taxon>
    </lineage>
</organism>
<dbReference type="Pfam" id="PF14582">
    <property type="entry name" value="Metallophos_3"/>
    <property type="match status" value="1"/>
</dbReference>
<dbReference type="InterPro" id="IPR029052">
    <property type="entry name" value="Metallo-depent_PP-like"/>
</dbReference>
<dbReference type="PANTHER" id="PTHR37523:SF1">
    <property type="entry name" value="CALCINEURIN-LIKE PHOSPHOESTERASE DOMAIN-CONTAINING PROTEIN"/>
    <property type="match status" value="1"/>
</dbReference>
<dbReference type="Proteomes" id="UP000268469">
    <property type="component" value="Unassembled WGS sequence"/>
</dbReference>
<dbReference type="EMBL" id="QNBE01000011">
    <property type="protein sequence ID" value="RKX71331.1"/>
    <property type="molecule type" value="Genomic_DNA"/>
</dbReference>
<proteinExistence type="predicted"/>
<sequence>MMRVLIISDFHGRIEYLDPLKVEVGIERPDLILFAGDIVKGHARGNEWLNAQREGRPPNRTLRSIEDEEKEDLILYRQFYNFLGSFDIPVCFVPGNMDAPWSRFWGAFSEVRFQNIHLVHRTFYFLSELMIYGFGGEISDGAKEDFFVLIYPGAEVKKAFTDIEAEKKIYLFHHAPAGFARGGSPTVREIIERDQPLLVACGHRHKEIGIGNIGRTVVINPGPLKEKRYAIFDLETGAGELKTF</sequence>
<comment type="caution">
    <text evidence="2">The sequence shown here is derived from an EMBL/GenBank/DDBJ whole genome shotgun (WGS) entry which is preliminary data.</text>
</comment>
<dbReference type="SUPFAM" id="SSF56300">
    <property type="entry name" value="Metallo-dependent phosphatases"/>
    <property type="match status" value="1"/>
</dbReference>
<dbReference type="Gene3D" id="3.60.21.10">
    <property type="match status" value="1"/>
</dbReference>
<name>A0A660SMU0_UNCW3</name>
<dbReference type="PANTHER" id="PTHR37523">
    <property type="entry name" value="METALLOPHOSPHOESTERASE"/>
    <property type="match status" value="1"/>
</dbReference>